<name>A0AAQ1JRY6_9BURK</name>
<protein>
    <submittedName>
        <fullName evidence="6">Transcriptional regulator, MarR family</fullName>
    </submittedName>
</protein>
<dbReference type="InterPro" id="IPR000835">
    <property type="entry name" value="HTH_MarR-typ"/>
</dbReference>
<feature type="domain" description="HTH marR-type" evidence="5">
    <location>
        <begin position="38"/>
        <end position="171"/>
    </location>
</feature>
<dbReference type="PANTHER" id="PTHR33164:SF64">
    <property type="entry name" value="TRANSCRIPTIONAL REGULATOR SLYA"/>
    <property type="match status" value="1"/>
</dbReference>
<dbReference type="Proteomes" id="UP000183529">
    <property type="component" value="Unassembled WGS sequence"/>
</dbReference>
<organism evidence="6 7">
    <name type="scientific">Paraburkholderia tropica</name>
    <dbReference type="NCBI Taxonomy" id="92647"/>
    <lineage>
        <taxon>Bacteria</taxon>
        <taxon>Pseudomonadati</taxon>
        <taxon>Pseudomonadota</taxon>
        <taxon>Betaproteobacteria</taxon>
        <taxon>Burkholderiales</taxon>
        <taxon>Burkholderiaceae</taxon>
        <taxon>Paraburkholderia</taxon>
    </lineage>
</organism>
<dbReference type="PROSITE" id="PS50995">
    <property type="entry name" value="HTH_MARR_2"/>
    <property type="match status" value="1"/>
</dbReference>
<dbReference type="GO" id="GO:0006950">
    <property type="term" value="P:response to stress"/>
    <property type="evidence" value="ECO:0007669"/>
    <property type="project" value="TreeGrafter"/>
</dbReference>
<dbReference type="InterPro" id="IPR036388">
    <property type="entry name" value="WH-like_DNA-bd_sf"/>
</dbReference>
<evidence type="ECO:0000313" key="6">
    <source>
        <dbReference type="EMBL" id="SEI88163.1"/>
    </source>
</evidence>
<accession>A0AAQ1JRY6</accession>
<dbReference type="SUPFAM" id="SSF46785">
    <property type="entry name" value="Winged helix' DNA-binding domain"/>
    <property type="match status" value="1"/>
</dbReference>
<comment type="caution">
    <text evidence="6">The sequence shown here is derived from an EMBL/GenBank/DDBJ whole genome shotgun (WGS) entry which is preliminary data.</text>
</comment>
<keyword evidence="3" id="KW-0804">Transcription</keyword>
<dbReference type="SMART" id="SM00347">
    <property type="entry name" value="HTH_MARR"/>
    <property type="match status" value="1"/>
</dbReference>
<dbReference type="PROSITE" id="PS01117">
    <property type="entry name" value="HTH_MARR_1"/>
    <property type="match status" value="1"/>
</dbReference>
<evidence type="ECO:0000259" key="5">
    <source>
        <dbReference type="PROSITE" id="PS50995"/>
    </source>
</evidence>
<dbReference type="Pfam" id="PF01047">
    <property type="entry name" value="MarR"/>
    <property type="match status" value="1"/>
</dbReference>
<dbReference type="AlphaFoldDB" id="A0AAQ1JRY6"/>
<dbReference type="GO" id="GO:0003677">
    <property type="term" value="F:DNA binding"/>
    <property type="evidence" value="ECO:0007669"/>
    <property type="project" value="UniProtKB-KW"/>
</dbReference>
<reference evidence="6 7" key="1">
    <citation type="submission" date="2016-10" db="EMBL/GenBank/DDBJ databases">
        <authorList>
            <person name="Varghese N."/>
            <person name="Submissions S."/>
        </authorList>
    </citation>
    <scope>NUCLEOTIDE SEQUENCE [LARGE SCALE GENOMIC DNA]</scope>
    <source>
        <strain evidence="6 7">LMG 22274</strain>
    </source>
</reference>
<dbReference type="PANTHER" id="PTHR33164">
    <property type="entry name" value="TRANSCRIPTIONAL REGULATOR, MARR FAMILY"/>
    <property type="match status" value="1"/>
</dbReference>
<gene>
    <name evidence="6" type="ORF">SAMN05216550_101280</name>
</gene>
<evidence type="ECO:0000256" key="2">
    <source>
        <dbReference type="ARBA" id="ARBA00023125"/>
    </source>
</evidence>
<evidence type="ECO:0000313" key="7">
    <source>
        <dbReference type="Proteomes" id="UP000183529"/>
    </source>
</evidence>
<dbReference type="InterPro" id="IPR039422">
    <property type="entry name" value="MarR/SlyA-like"/>
</dbReference>
<dbReference type="EMBL" id="FNZM01000001">
    <property type="protein sequence ID" value="SEI88163.1"/>
    <property type="molecule type" value="Genomic_DNA"/>
</dbReference>
<dbReference type="PRINTS" id="PR00598">
    <property type="entry name" value="HTHMARR"/>
</dbReference>
<evidence type="ECO:0000256" key="4">
    <source>
        <dbReference type="SAM" id="MobiDB-lite"/>
    </source>
</evidence>
<proteinExistence type="predicted"/>
<dbReference type="InterPro" id="IPR036390">
    <property type="entry name" value="WH_DNA-bd_sf"/>
</dbReference>
<evidence type="ECO:0000256" key="3">
    <source>
        <dbReference type="ARBA" id="ARBA00023163"/>
    </source>
</evidence>
<sequence>MHVVGGVGAPRPPRPPRTGLPTARPYNRAMTTDTTDLEKRFGFLIVDVGRLYGKRYDELAKSSLDLTRAQCRMIAYLAHYGAMNQASLAEQLEVAPISAGRLLERMEEAGWVVRTPNPDDRRELLASLTPKAEGVLSAARRVGDEVQDEALAGFTPEEAEQFSNMLQRVRGNLSALVER</sequence>
<feature type="region of interest" description="Disordered" evidence="4">
    <location>
        <begin position="1"/>
        <end position="27"/>
    </location>
</feature>
<dbReference type="GO" id="GO:0003700">
    <property type="term" value="F:DNA-binding transcription factor activity"/>
    <property type="evidence" value="ECO:0007669"/>
    <property type="project" value="InterPro"/>
</dbReference>
<dbReference type="InterPro" id="IPR023187">
    <property type="entry name" value="Tscrpt_reg_MarR-type_CS"/>
</dbReference>
<keyword evidence="2" id="KW-0238">DNA-binding</keyword>
<dbReference type="Gene3D" id="1.10.10.10">
    <property type="entry name" value="Winged helix-like DNA-binding domain superfamily/Winged helix DNA-binding domain"/>
    <property type="match status" value="1"/>
</dbReference>
<evidence type="ECO:0000256" key="1">
    <source>
        <dbReference type="ARBA" id="ARBA00023015"/>
    </source>
</evidence>
<keyword evidence="1" id="KW-0805">Transcription regulation</keyword>